<name>A0ABV4TQU1_9GAMM</name>
<dbReference type="Pfam" id="PF00494">
    <property type="entry name" value="SQS_PSY"/>
    <property type="match status" value="1"/>
</dbReference>
<evidence type="ECO:0000313" key="1">
    <source>
        <dbReference type="EMBL" id="MFA9459692.1"/>
    </source>
</evidence>
<gene>
    <name evidence="1" type="ORF">ACERLL_02490</name>
</gene>
<dbReference type="PANTHER" id="PTHR31480">
    <property type="entry name" value="BIFUNCTIONAL LYCOPENE CYCLASE/PHYTOENE SYNTHASE"/>
    <property type="match status" value="1"/>
</dbReference>
<dbReference type="Proteomes" id="UP001575181">
    <property type="component" value="Unassembled WGS sequence"/>
</dbReference>
<proteinExistence type="predicted"/>
<dbReference type="SFLD" id="SFLDG01018">
    <property type="entry name" value="Squalene/Phytoene_Synthase_Lik"/>
    <property type="match status" value="1"/>
</dbReference>
<dbReference type="Gene3D" id="1.10.600.10">
    <property type="entry name" value="Farnesyl Diphosphate Synthase"/>
    <property type="match status" value="1"/>
</dbReference>
<organism evidence="1 2">
    <name type="scientific">Thiohalorhabdus methylotrophus</name>
    <dbReference type="NCBI Taxonomy" id="3242694"/>
    <lineage>
        <taxon>Bacteria</taxon>
        <taxon>Pseudomonadati</taxon>
        <taxon>Pseudomonadota</taxon>
        <taxon>Gammaproteobacteria</taxon>
        <taxon>Thiohalorhabdales</taxon>
        <taxon>Thiohalorhabdaceae</taxon>
        <taxon>Thiohalorhabdus</taxon>
    </lineage>
</organism>
<dbReference type="SFLD" id="SFLDS00005">
    <property type="entry name" value="Isoprenoid_Synthase_Type_I"/>
    <property type="match status" value="1"/>
</dbReference>
<sequence length="341" mass="37551">MLEVLARSFALSLRLLPRAMREHFARAYLFARAADTVADTDAVDPEARGETLAALEAAAGRLAQGAPITLEPAPLGPGGSPEERILLAGLPDMARWVSEMEVPARKRAGQVACTLIRAMRDDLERFADTGGRVVALPDEAALDAYLYGNAGCVGGYWALELGTTSHRFTGLDVQSLERAGIHLGKALQRVNVLRDLAKDIRRGRCYLPANGLAACGLEPRDLYFPDMIGRMRPFLNTQIAAARADLEEGLEFFHHLPHRWIRRRAAAALPAALAKRTLDRIEARPERILDARDTVKVPRGEVYRLLLRLFLLPPTDRGLDRLVVGPERRLQKRAGPLPEDG</sequence>
<comment type="caution">
    <text evidence="1">The sequence shown here is derived from an EMBL/GenBank/DDBJ whole genome shotgun (WGS) entry which is preliminary data.</text>
</comment>
<dbReference type="InterPro" id="IPR002060">
    <property type="entry name" value="Squ/phyt_synthse"/>
</dbReference>
<dbReference type="EMBL" id="JBGUAW010000002">
    <property type="protein sequence ID" value="MFA9459692.1"/>
    <property type="molecule type" value="Genomic_DNA"/>
</dbReference>
<keyword evidence="2" id="KW-1185">Reference proteome</keyword>
<dbReference type="RefSeq" id="WP_373654481.1">
    <property type="nucleotide sequence ID" value="NZ_JBGUAW010000002.1"/>
</dbReference>
<dbReference type="InterPro" id="IPR008949">
    <property type="entry name" value="Isoprenoid_synthase_dom_sf"/>
</dbReference>
<reference evidence="1 2" key="1">
    <citation type="submission" date="2024-08" db="EMBL/GenBank/DDBJ databases">
        <title>Whole-genome sequencing of halo(alkali)philic microorganisms from hypersaline lakes.</title>
        <authorList>
            <person name="Sorokin D.Y."/>
            <person name="Merkel A.Y."/>
            <person name="Messina E."/>
            <person name="Yakimov M."/>
        </authorList>
    </citation>
    <scope>NUCLEOTIDE SEQUENCE [LARGE SCALE GENOMIC DNA]</scope>
    <source>
        <strain evidence="1 2">Cl-TMA</strain>
    </source>
</reference>
<protein>
    <submittedName>
        <fullName evidence="1">Squalene/phytoene synthase family protein</fullName>
    </submittedName>
</protein>
<accession>A0ABV4TQU1</accession>
<dbReference type="SUPFAM" id="SSF48576">
    <property type="entry name" value="Terpenoid synthases"/>
    <property type="match status" value="1"/>
</dbReference>
<evidence type="ECO:0000313" key="2">
    <source>
        <dbReference type="Proteomes" id="UP001575181"/>
    </source>
</evidence>